<organism evidence="1 2">
    <name type="scientific">Puccinia graminis f. sp. tritici</name>
    <dbReference type="NCBI Taxonomy" id="56615"/>
    <lineage>
        <taxon>Eukaryota</taxon>
        <taxon>Fungi</taxon>
        <taxon>Dikarya</taxon>
        <taxon>Basidiomycota</taxon>
        <taxon>Pucciniomycotina</taxon>
        <taxon>Pucciniomycetes</taxon>
        <taxon>Pucciniales</taxon>
        <taxon>Pucciniaceae</taxon>
        <taxon>Puccinia</taxon>
    </lineage>
</organism>
<dbReference type="AlphaFoldDB" id="A0A5B0QB51"/>
<reference evidence="1 2" key="1">
    <citation type="submission" date="2019-05" db="EMBL/GenBank/DDBJ databases">
        <title>Emergence of the Ug99 lineage of the wheat stem rust pathogen through somatic hybridization.</title>
        <authorList>
            <person name="Li F."/>
            <person name="Upadhyaya N.M."/>
            <person name="Sperschneider J."/>
            <person name="Matny O."/>
            <person name="Nguyen-Phuc H."/>
            <person name="Mago R."/>
            <person name="Raley C."/>
            <person name="Miller M.E."/>
            <person name="Silverstein K.A.T."/>
            <person name="Henningsen E."/>
            <person name="Hirsch C.D."/>
            <person name="Visser B."/>
            <person name="Pretorius Z.A."/>
            <person name="Steffenson B.J."/>
            <person name="Schwessinger B."/>
            <person name="Dodds P.N."/>
            <person name="Figueroa M."/>
        </authorList>
    </citation>
    <scope>NUCLEOTIDE SEQUENCE [LARGE SCALE GENOMIC DNA]</scope>
    <source>
        <strain evidence="1">21-0</strain>
    </source>
</reference>
<gene>
    <name evidence="1" type="ORF">PGT21_019748</name>
</gene>
<dbReference type="Proteomes" id="UP000324748">
    <property type="component" value="Unassembled WGS sequence"/>
</dbReference>
<name>A0A5B0QB51_PUCGR</name>
<sequence length="74" mass="8499">MHPSLVVGFMQTDILSSQLPVEFPGLSLKFMVMPQALFVPVSVLQHIFICLQRFIFDRLFLVENQAWEYGSTPL</sequence>
<evidence type="ECO:0000313" key="2">
    <source>
        <dbReference type="Proteomes" id="UP000324748"/>
    </source>
</evidence>
<protein>
    <submittedName>
        <fullName evidence="1">Uncharacterized protein</fullName>
    </submittedName>
</protein>
<comment type="caution">
    <text evidence="1">The sequence shown here is derived from an EMBL/GenBank/DDBJ whole genome shotgun (WGS) entry which is preliminary data.</text>
</comment>
<accession>A0A5B0QB51</accession>
<proteinExistence type="predicted"/>
<evidence type="ECO:0000313" key="1">
    <source>
        <dbReference type="EMBL" id="KAA1110381.1"/>
    </source>
</evidence>
<keyword evidence="2" id="KW-1185">Reference proteome</keyword>
<dbReference type="EMBL" id="VSWC01000027">
    <property type="protein sequence ID" value="KAA1110381.1"/>
    <property type="molecule type" value="Genomic_DNA"/>
</dbReference>